<dbReference type="EnsemblMetazoa" id="SCAU011760-RA">
    <property type="protein sequence ID" value="SCAU011760-PA"/>
    <property type="gene ID" value="SCAU011760"/>
</dbReference>
<keyword evidence="2" id="KW-1185">Reference proteome</keyword>
<protein>
    <submittedName>
        <fullName evidence="1">Uncharacterized protein</fullName>
    </submittedName>
</protein>
<reference evidence="1" key="1">
    <citation type="submission" date="2020-05" db="UniProtKB">
        <authorList>
            <consortium name="EnsemblMetazoa"/>
        </authorList>
    </citation>
    <scope>IDENTIFICATION</scope>
    <source>
        <strain evidence="1">USDA</strain>
    </source>
</reference>
<dbReference type="AlphaFoldDB" id="A0A1I8PWI0"/>
<organism evidence="1 2">
    <name type="scientific">Stomoxys calcitrans</name>
    <name type="common">Stable fly</name>
    <name type="synonym">Conops calcitrans</name>
    <dbReference type="NCBI Taxonomy" id="35570"/>
    <lineage>
        <taxon>Eukaryota</taxon>
        <taxon>Metazoa</taxon>
        <taxon>Ecdysozoa</taxon>
        <taxon>Arthropoda</taxon>
        <taxon>Hexapoda</taxon>
        <taxon>Insecta</taxon>
        <taxon>Pterygota</taxon>
        <taxon>Neoptera</taxon>
        <taxon>Endopterygota</taxon>
        <taxon>Diptera</taxon>
        <taxon>Brachycera</taxon>
        <taxon>Muscomorpha</taxon>
        <taxon>Muscoidea</taxon>
        <taxon>Muscidae</taxon>
        <taxon>Stomoxys</taxon>
    </lineage>
</organism>
<dbReference type="VEuPathDB" id="VectorBase:SCAU011760"/>
<evidence type="ECO:0000313" key="2">
    <source>
        <dbReference type="Proteomes" id="UP000095300"/>
    </source>
</evidence>
<dbReference type="Proteomes" id="UP000095300">
    <property type="component" value="Unassembled WGS sequence"/>
</dbReference>
<accession>A0A1I8PWI0</accession>
<proteinExistence type="predicted"/>
<evidence type="ECO:0000313" key="1">
    <source>
        <dbReference type="EnsemblMetazoa" id="SCAU011760-PA"/>
    </source>
</evidence>
<name>A0A1I8PWI0_STOCA</name>
<gene>
    <name evidence="1" type="primary">106087090</name>
</gene>
<dbReference type="OrthoDB" id="522106at2759"/>
<sequence length="171" mass="19892">MSLQSNLAEYAAELMVYFEKHKLIEISKRILVECALERPDNVPLWMGKNIKRIAASIYQDCLNQGKDGVIASLHLSANFLYRVVFFGRRGSGRKTQAIYLARRFNLVYSKDMWFYKQNEIAIDEYLSKRHETIYVNGSGNSQAVKNEMFAKLEKTPYIMGCKQDTWDLMNK</sequence>